<feature type="chain" id="PRO_5041703523" evidence="1">
    <location>
        <begin position="28"/>
        <end position="134"/>
    </location>
</feature>
<sequence length="134" mass="14663">MKKISKTVVAIMAAGLVTCAASLPVFASQYKNYNMSTSSTTSGPHKYMNNSPTHYQIQYDNTISGANSGRDSAAVSCYKDEWTYATLKPDDQTHLGNGRWYPWWASCEAGDYNLVLTVKASGRTLTATGTIQNF</sequence>
<reference evidence="2 3" key="1">
    <citation type="submission" date="2024-06" db="EMBL/GenBank/DDBJ databases">
        <title>Caproicibacterium argilliputei sp. nov, a novel caproic acid producing anaerobic bacterium isolated from pit mud.</title>
        <authorList>
            <person name="Xia S."/>
        </authorList>
    </citation>
    <scope>NUCLEOTIDE SEQUENCE [LARGE SCALE GENOMIC DNA]</scope>
    <source>
        <strain evidence="2 3">ZCY20-5</strain>
    </source>
</reference>
<keyword evidence="3" id="KW-1185">Reference proteome</keyword>
<reference evidence="3" key="2">
    <citation type="submission" date="2024-06" db="EMBL/GenBank/DDBJ databases">
        <title>Caproicibacterium argilliputei sp. nov, a novel caproic acid producing anaerobic bacterium isolated from pit mud.</title>
        <authorList>
            <person name="Zeng C."/>
        </authorList>
    </citation>
    <scope>NUCLEOTIDE SEQUENCE [LARGE SCALE GENOMIC DNA]</scope>
    <source>
        <strain evidence="3">ZCY20-5</strain>
    </source>
</reference>
<reference evidence="3" key="3">
    <citation type="submission" date="2024-06" db="EMBL/GenBank/DDBJ databases">
        <authorList>
            <person name="Zeng C."/>
        </authorList>
    </citation>
    <scope>NUCLEOTIDE SEQUENCE [LARGE SCALE GENOMIC DNA]</scope>
    <source>
        <strain evidence="3">ZCY20-5</strain>
    </source>
</reference>
<evidence type="ECO:0000256" key="1">
    <source>
        <dbReference type="SAM" id="SignalP"/>
    </source>
</evidence>
<gene>
    <name evidence="2" type="ORF">PXC00_05775</name>
</gene>
<accession>A0AA97H293</accession>
<organism evidence="2 3">
    <name type="scientific">Caproicibacterium argilliputei</name>
    <dbReference type="NCBI Taxonomy" id="3030016"/>
    <lineage>
        <taxon>Bacteria</taxon>
        <taxon>Bacillati</taxon>
        <taxon>Bacillota</taxon>
        <taxon>Clostridia</taxon>
        <taxon>Eubacteriales</taxon>
        <taxon>Oscillospiraceae</taxon>
        <taxon>Caproicibacterium</taxon>
    </lineage>
</organism>
<feature type="signal peptide" evidence="1">
    <location>
        <begin position="1"/>
        <end position="27"/>
    </location>
</feature>
<dbReference type="KEGG" id="carl:PXC00_05775"/>
<name>A0AA97H293_9FIRM</name>
<protein>
    <submittedName>
        <fullName evidence="2">Uncharacterized protein</fullName>
    </submittedName>
</protein>
<proteinExistence type="predicted"/>
<keyword evidence="1" id="KW-0732">Signal</keyword>
<evidence type="ECO:0000313" key="2">
    <source>
        <dbReference type="EMBL" id="WOC33376.1"/>
    </source>
</evidence>
<dbReference type="Proteomes" id="UP001300604">
    <property type="component" value="Chromosome"/>
</dbReference>
<dbReference type="AlphaFoldDB" id="A0AA97H293"/>
<dbReference type="EMBL" id="CP135996">
    <property type="protein sequence ID" value="WOC33376.1"/>
    <property type="molecule type" value="Genomic_DNA"/>
</dbReference>
<dbReference type="RefSeq" id="WP_275845775.1">
    <property type="nucleotide sequence ID" value="NZ_CP135996.1"/>
</dbReference>
<evidence type="ECO:0000313" key="3">
    <source>
        <dbReference type="Proteomes" id="UP001300604"/>
    </source>
</evidence>